<accession>A0A9X1D8G0</accession>
<name>A0A9X1D8G0_9SPHN</name>
<organism evidence="2 3">
    <name type="scientific">Sphingobium nicotianae</name>
    <dbReference type="NCBI Taxonomy" id="2782607"/>
    <lineage>
        <taxon>Bacteria</taxon>
        <taxon>Pseudomonadati</taxon>
        <taxon>Pseudomonadota</taxon>
        <taxon>Alphaproteobacteria</taxon>
        <taxon>Sphingomonadales</taxon>
        <taxon>Sphingomonadaceae</taxon>
        <taxon>Sphingobium</taxon>
    </lineage>
</organism>
<keyword evidence="1" id="KW-0812">Transmembrane</keyword>
<dbReference type="EMBL" id="JAHGAW010000001">
    <property type="protein sequence ID" value="MBT2185374.1"/>
    <property type="molecule type" value="Genomic_DNA"/>
</dbReference>
<keyword evidence="1" id="KW-0472">Membrane</keyword>
<dbReference type="RefSeq" id="WP_214621136.1">
    <property type="nucleotide sequence ID" value="NZ_JAHGAW010000001.1"/>
</dbReference>
<reference evidence="2" key="1">
    <citation type="submission" date="2021-05" db="EMBL/GenBank/DDBJ databases">
        <title>Genome of Sphingobium sp. strain.</title>
        <authorList>
            <person name="Fan R."/>
        </authorList>
    </citation>
    <scope>NUCLEOTIDE SEQUENCE</scope>
    <source>
        <strain evidence="2">H33</strain>
    </source>
</reference>
<dbReference type="AlphaFoldDB" id="A0A9X1D8G0"/>
<evidence type="ECO:0000313" key="2">
    <source>
        <dbReference type="EMBL" id="MBT2185374.1"/>
    </source>
</evidence>
<protein>
    <submittedName>
        <fullName evidence="2">Uncharacterized protein</fullName>
    </submittedName>
</protein>
<evidence type="ECO:0000313" key="3">
    <source>
        <dbReference type="Proteomes" id="UP001138757"/>
    </source>
</evidence>
<feature type="transmembrane region" description="Helical" evidence="1">
    <location>
        <begin position="55"/>
        <end position="79"/>
    </location>
</feature>
<dbReference type="Proteomes" id="UP001138757">
    <property type="component" value="Unassembled WGS sequence"/>
</dbReference>
<comment type="caution">
    <text evidence="2">The sequence shown here is derived from an EMBL/GenBank/DDBJ whole genome shotgun (WGS) entry which is preliminary data.</text>
</comment>
<evidence type="ECO:0000256" key="1">
    <source>
        <dbReference type="SAM" id="Phobius"/>
    </source>
</evidence>
<proteinExistence type="predicted"/>
<gene>
    <name evidence="2" type="ORF">KK488_00220</name>
</gene>
<keyword evidence="3" id="KW-1185">Reference proteome</keyword>
<feature type="transmembrane region" description="Helical" evidence="1">
    <location>
        <begin position="7"/>
        <end position="35"/>
    </location>
</feature>
<keyword evidence="1" id="KW-1133">Transmembrane helix</keyword>
<sequence>MKGLRYLAYLAFAVGAFIFWSLFYMLVLGAFPFPVEPECALEPGGCPPPSAWEQLFSLVVIFGTIPLTVILFVFFRLWVRKRLGLQDQW</sequence>